<proteinExistence type="predicted"/>
<dbReference type="RefSeq" id="WP_189461091.1">
    <property type="nucleotide sequence ID" value="NZ_BMYO01000006.1"/>
</dbReference>
<comment type="caution">
    <text evidence="1">The sequence shown here is derived from an EMBL/GenBank/DDBJ whole genome shotgun (WGS) entry which is preliminary data.</text>
</comment>
<protein>
    <recommendedName>
        <fullName evidence="3">Aminoglycoside phosphotransferase domain-containing protein</fullName>
    </recommendedName>
</protein>
<sequence>MLEPAITDWFETRALDWFGEVPGVDTVIDGFYGQVCIVRLASGERRVVKRFRIAGFAPHEARAMQALRAATPAAIAVPQLLHFETAAEHGWDAFVMDHVAGVNATETPAESADALAADIVALQRHWHAQTATAFEGLDGCRFPSFAASYHAYLAARRRFLEKADGFDTALKARLLATLAHVDTLLAPIADDPPAFIHDDGHAGNYLVDPHTWRLVAVIDPAGARFAHRELDLFHLPDARSDFRLLERYLETEPPAPLWPARRWLFSLWDDIKHAEFTGWRDDAWFERKLAAFHDELEQP</sequence>
<evidence type="ECO:0008006" key="3">
    <source>
        <dbReference type="Google" id="ProtNLM"/>
    </source>
</evidence>
<dbReference type="EMBL" id="BMYO01000006">
    <property type="protein sequence ID" value="GHD64501.1"/>
    <property type="molecule type" value="Genomic_DNA"/>
</dbReference>
<dbReference type="Gene3D" id="1.10.510.10">
    <property type="entry name" value="Transferase(Phosphotransferase) domain 1"/>
    <property type="match status" value="1"/>
</dbReference>
<accession>A0ABQ3H0Q6</accession>
<dbReference type="SUPFAM" id="SSF56112">
    <property type="entry name" value="Protein kinase-like (PK-like)"/>
    <property type="match status" value="1"/>
</dbReference>
<dbReference type="Gene3D" id="1.20.1270.240">
    <property type="match status" value="1"/>
</dbReference>
<evidence type="ECO:0000313" key="1">
    <source>
        <dbReference type="EMBL" id="GHD64501.1"/>
    </source>
</evidence>
<dbReference type="Proteomes" id="UP000604737">
    <property type="component" value="Unassembled WGS sequence"/>
</dbReference>
<evidence type="ECO:0000313" key="2">
    <source>
        <dbReference type="Proteomes" id="UP000604737"/>
    </source>
</evidence>
<organism evidence="1 2">
    <name type="scientific">Jeongeupia chitinilytica</name>
    <dbReference type="NCBI Taxonomy" id="1041641"/>
    <lineage>
        <taxon>Bacteria</taxon>
        <taxon>Pseudomonadati</taxon>
        <taxon>Pseudomonadota</taxon>
        <taxon>Betaproteobacteria</taxon>
        <taxon>Neisseriales</taxon>
        <taxon>Chitinibacteraceae</taxon>
        <taxon>Jeongeupia</taxon>
    </lineage>
</organism>
<name>A0ABQ3H0Q6_9NEIS</name>
<dbReference type="InterPro" id="IPR051678">
    <property type="entry name" value="AGP_Transferase"/>
</dbReference>
<dbReference type="InterPro" id="IPR011009">
    <property type="entry name" value="Kinase-like_dom_sf"/>
</dbReference>
<dbReference type="PANTHER" id="PTHR21310">
    <property type="entry name" value="AMINOGLYCOSIDE PHOSPHOTRANSFERASE-RELATED-RELATED"/>
    <property type="match status" value="1"/>
</dbReference>
<reference evidence="2" key="1">
    <citation type="journal article" date="2019" name="Int. J. Syst. Evol. Microbiol.">
        <title>The Global Catalogue of Microorganisms (GCM) 10K type strain sequencing project: providing services to taxonomists for standard genome sequencing and annotation.</title>
        <authorList>
            <consortium name="The Broad Institute Genomics Platform"/>
            <consortium name="The Broad Institute Genome Sequencing Center for Infectious Disease"/>
            <person name="Wu L."/>
            <person name="Ma J."/>
        </authorList>
    </citation>
    <scope>NUCLEOTIDE SEQUENCE [LARGE SCALE GENOMIC DNA]</scope>
    <source>
        <strain evidence="2">KCTC 23701</strain>
    </source>
</reference>
<dbReference type="PANTHER" id="PTHR21310:SF15">
    <property type="entry name" value="AMINOGLYCOSIDE PHOSPHOTRANSFERASE DOMAIN-CONTAINING PROTEIN"/>
    <property type="match status" value="1"/>
</dbReference>
<gene>
    <name evidence="1" type="ORF">GCM10007350_23800</name>
</gene>
<keyword evidence="2" id="KW-1185">Reference proteome</keyword>